<dbReference type="Proteomes" id="UP000054937">
    <property type="component" value="Unassembled WGS sequence"/>
</dbReference>
<organism evidence="2 3">
    <name type="scientific">Pseudocohnilembus persalinus</name>
    <name type="common">Ciliate</name>
    <dbReference type="NCBI Taxonomy" id="266149"/>
    <lineage>
        <taxon>Eukaryota</taxon>
        <taxon>Sar</taxon>
        <taxon>Alveolata</taxon>
        <taxon>Ciliophora</taxon>
        <taxon>Intramacronucleata</taxon>
        <taxon>Oligohymenophorea</taxon>
        <taxon>Scuticociliatia</taxon>
        <taxon>Philasterida</taxon>
        <taxon>Pseudocohnilembidae</taxon>
        <taxon>Pseudocohnilembus</taxon>
    </lineage>
</organism>
<accession>A0A0V0QC30</accession>
<evidence type="ECO:0000313" key="3">
    <source>
        <dbReference type="Proteomes" id="UP000054937"/>
    </source>
</evidence>
<keyword evidence="3" id="KW-1185">Reference proteome</keyword>
<dbReference type="EMBL" id="LDAU01000205">
    <property type="protein sequence ID" value="KRW99604.1"/>
    <property type="molecule type" value="Genomic_DNA"/>
</dbReference>
<sequence length="133" mass="15407">MAEGVTQDENTKKISNKKLLERKFTNNPQNGSDQVKPSFSQLLQKQQDSELISSSDDEFEIPLPKTRPQTTSLNSKRDEKQYLAMLKRTLNSRKEQRIMPKQNKLSIGHIEYGNIQDIDPIKKVYDKVNCQIK</sequence>
<feature type="region of interest" description="Disordered" evidence="1">
    <location>
        <begin position="1"/>
        <end position="78"/>
    </location>
</feature>
<evidence type="ECO:0000256" key="1">
    <source>
        <dbReference type="SAM" id="MobiDB-lite"/>
    </source>
</evidence>
<dbReference type="InParanoid" id="A0A0V0QC30"/>
<dbReference type="AlphaFoldDB" id="A0A0V0QC30"/>
<comment type="caution">
    <text evidence="2">The sequence shown here is derived from an EMBL/GenBank/DDBJ whole genome shotgun (WGS) entry which is preliminary data.</text>
</comment>
<feature type="compositionally biased region" description="Polar residues" evidence="1">
    <location>
        <begin position="25"/>
        <end position="54"/>
    </location>
</feature>
<reference evidence="2 3" key="1">
    <citation type="journal article" date="2015" name="Sci. Rep.">
        <title>Genome of the facultative scuticociliatosis pathogen Pseudocohnilembus persalinus provides insight into its virulence through horizontal gene transfer.</title>
        <authorList>
            <person name="Xiong J."/>
            <person name="Wang G."/>
            <person name="Cheng J."/>
            <person name="Tian M."/>
            <person name="Pan X."/>
            <person name="Warren A."/>
            <person name="Jiang C."/>
            <person name="Yuan D."/>
            <person name="Miao W."/>
        </authorList>
    </citation>
    <scope>NUCLEOTIDE SEQUENCE [LARGE SCALE GENOMIC DNA]</scope>
    <source>
        <strain evidence="2">36N120E</strain>
    </source>
</reference>
<proteinExistence type="predicted"/>
<gene>
    <name evidence="2" type="ORF">PPERSA_03405</name>
</gene>
<name>A0A0V0QC30_PSEPJ</name>
<protein>
    <submittedName>
        <fullName evidence="2">Uncharacterized protein</fullName>
    </submittedName>
</protein>
<evidence type="ECO:0000313" key="2">
    <source>
        <dbReference type="EMBL" id="KRW99604.1"/>
    </source>
</evidence>